<evidence type="ECO:0008006" key="3">
    <source>
        <dbReference type="Google" id="ProtNLM"/>
    </source>
</evidence>
<reference evidence="1" key="1">
    <citation type="submission" date="2023-06" db="EMBL/GenBank/DDBJ databases">
        <title>Draft Genome Sequences of Representative Paenibacillus Polymyxa, Bacillus cereus, Fictibacillus sp., and Brevibacillus agri Strains Isolated from Amazonian Dark Earth.</title>
        <authorList>
            <person name="Pellegrinetti T.A."/>
            <person name="Cunha I.C.M."/>
            <person name="Chaves M.G."/>
            <person name="Freitas A.S."/>
            <person name="Silva A.V.R."/>
            <person name="Tsai S.M."/>
            <person name="Mendes L.W."/>
        </authorList>
    </citation>
    <scope>NUCLEOTIDE SEQUENCE</scope>
    <source>
        <strain evidence="1">CENA-BCM004</strain>
    </source>
</reference>
<comment type="caution">
    <text evidence="1">The sequence shown here is derived from an EMBL/GenBank/DDBJ whole genome shotgun (WGS) entry which is preliminary data.</text>
</comment>
<dbReference type="EMBL" id="JAUHLN010000001">
    <property type="protein sequence ID" value="MDN4071865.1"/>
    <property type="molecule type" value="Genomic_DNA"/>
</dbReference>
<organism evidence="1 2">
    <name type="scientific">Fictibacillus terranigra</name>
    <dbReference type="NCBI Taxonomy" id="3058424"/>
    <lineage>
        <taxon>Bacteria</taxon>
        <taxon>Bacillati</taxon>
        <taxon>Bacillota</taxon>
        <taxon>Bacilli</taxon>
        <taxon>Bacillales</taxon>
        <taxon>Fictibacillaceae</taxon>
        <taxon>Fictibacillus</taxon>
    </lineage>
</organism>
<protein>
    <recommendedName>
        <fullName evidence="3">DUF3139 domain-containing protein</fullName>
    </recommendedName>
</protein>
<name>A0ABT8E1U1_9BACL</name>
<keyword evidence="2" id="KW-1185">Reference proteome</keyword>
<accession>A0ABT8E1U1</accession>
<proteinExistence type="predicted"/>
<sequence>MRRKFYLWALFLIVLLFVIPPLLAPAIHNDTHQKSAIRKYLVKEGHPYQSFVARMTSRGRDQDHGERYEVTWHDFSSDSGMTPAIFYVKKNKKGYYVESAGTGP</sequence>
<dbReference type="Proteomes" id="UP001168694">
    <property type="component" value="Unassembled WGS sequence"/>
</dbReference>
<gene>
    <name evidence="1" type="ORF">QYF49_02325</name>
</gene>
<dbReference type="RefSeq" id="WP_290398018.1">
    <property type="nucleotide sequence ID" value="NZ_JAUHLN010000001.1"/>
</dbReference>
<evidence type="ECO:0000313" key="1">
    <source>
        <dbReference type="EMBL" id="MDN4071865.1"/>
    </source>
</evidence>
<evidence type="ECO:0000313" key="2">
    <source>
        <dbReference type="Proteomes" id="UP001168694"/>
    </source>
</evidence>